<evidence type="ECO:0000256" key="7">
    <source>
        <dbReference type="ARBA" id="ARBA00022989"/>
    </source>
</evidence>
<dbReference type="InterPro" id="IPR029044">
    <property type="entry name" value="Nucleotide-diphossugar_trans"/>
</dbReference>
<dbReference type="Gene3D" id="3.90.550.50">
    <property type="match status" value="1"/>
</dbReference>
<evidence type="ECO:0000256" key="3">
    <source>
        <dbReference type="ARBA" id="ARBA00022676"/>
    </source>
</evidence>
<keyword evidence="14" id="KW-1185">Reference proteome</keyword>
<dbReference type="GO" id="GO:0000139">
    <property type="term" value="C:Golgi membrane"/>
    <property type="evidence" value="ECO:0007669"/>
    <property type="project" value="UniProtKB-SubCell"/>
</dbReference>
<keyword evidence="3 11" id="KW-0328">Glycosyltransferase</keyword>
<sequence length="390" mass="43756">MPCLARLRRKIYTLCVVVLLASIVKLMYEFRTAQRANHSLNRKNNPPPLPHSRDPGSALSRRSDTFWTASKERPGSHVARADTKINNDNSHYVLHVPRGRYAAAASLPAIAKGVYSGVAPSWGAARPNGTSLPCLVVMVCSKPDNTELRLAIRKTWDFELDKTQVVVRFFVGHDEAWDDIIEREQALHNDVVITDYMDTYENLSYKVLAAMSWALQHVRSARYVMKTDDDTYLNLPYILHELRRSNNVISDATRSYVIGAVCVDSPVVREDGDKWFVSELDYPSDVYPTYVFGGAYVMTRAAAESILAASLKADYLHLEDVFITGILARAAGVVHVSHPGFAFWTSKRPSFCDVVTGRRLSAVNMTSKQFYNMYSGIHAILRTGNWTKCG</sequence>
<dbReference type="GO" id="GO:0006493">
    <property type="term" value="P:protein O-linked glycosylation"/>
    <property type="evidence" value="ECO:0007669"/>
    <property type="project" value="TreeGrafter"/>
</dbReference>
<evidence type="ECO:0000256" key="1">
    <source>
        <dbReference type="ARBA" id="ARBA00004323"/>
    </source>
</evidence>
<dbReference type="FunFam" id="3.90.550.50:FF:000001">
    <property type="entry name" value="Hexosyltransferase"/>
    <property type="match status" value="1"/>
</dbReference>
<evidence type="ECO:0000256" key="10">
    <source>
        <dbReference type="ARBA" id="ARBA00023180"/>
    </source>
</evidence>
<keyword evidence="5" id="KW-0812">Transmembrane</keyword>
<keyword evidence="10" id="KW-0325">Glycoprotein</keyword>
<comment type="subcellular location">
    <subcellularLocation>
        <location evidence="1 11">Golgi apparatus membrane</location>
        <topology evidence="1 11">Single-pass type II membrane protein</topology>
    </subcellularLocation>
</comment>
<feature type="region of interest" description="Disordered" evidence="12">
    <location>
        <begin position="38"/>
        <end position="62"/>
    </location>
</feature>
<dbReference type="Pfam" id="PF01762">
    <property type="entry name" value="Galactosyl_T"/>
    <property type="match status" value="1"/>
</dbReference>
<keyword evidence="8 11" id="KW-0333">Golgi apparatus</keyword>
<dbReference type="AlphaFoldDB" id="A0AAN9GM67"/>
<dbReference type="PANTHER" id="PTHR11214:SF3">
    <property type="entry name" value="BETA-1,3-GALACTOSYLTRANSFERASE 6"/>
    <property type="match status" value="1"/>
</dbReference>
<reference evidence="13 14" key="1">
    <citation type="submission" date="2024-02" db="EMBL/GenBank/DDBJ databases">
        <title>Chromosome-scale genome assembly of the rough periwinkle Littorina saxatilis.</title>
        <authorList>
            <person name="De Jode A."/>
            <person name="Faria R."/>
            <person name="Formenti G."/>
            <person name="Sims Y."/>
            <person name="Smith T.P."/>
            <person name="Tracey A."/>
            <person name="Wood J.M.D."/>
            <person name="Zagrodzka Z.B."/>
            <person name="Johannesson K."/>
            <person name="Butlin R.K."/>
            <person name="Leder E.H."/>
        </authorList>
    </citation>
    <scope>NUCLEOTIDE SEQUENCE [LARGE SCALE GENOMIC DNA]</scope>
    <source>
        <strain evidence="13">Snail1</strain>
        <tissue evidence="13">Muscle</tissue>
    </source>
</reference>
<evidence type="ECO:0000256" key="4">
    <source>
        <dbReference type="ARBA" id="ARBA00022679"/>
    </source>
</evidence>
<evidence type="ECO:0000313" key="13">
    <source>
        <dbReference type="EMBL" id="KAK7111755.1"/>
    </source>
</evidence>
<dbReference type="InterPro" id="IPR002659">
    <property type="entry name" value="Glyco_trans_31"/>
</dbReference>
<protein>
    <recommendedName>
        <fullName evidence="11">Hexosyltransferase</fullName>
        <ecNumber evidence="11">2.4.1.-</ecNumber>
    </recommendedName>
</protein>
<name>A0AAN9GM67_9CAEN</name>
<evidence type="ECO:0000256" key="8">
    <source>
        <dbReference type="ARBA" id="ARBA00023034"/>
    </source>
</evidence>
<comment type="similarity">
    <text evidence="2 11">Belongs to the glycosyltransferase 31 family.</text>
</comment>
<organism evidence="13 14">
    <name type="scientific">Littorina saxatilis</name>
    <dbReference type="NCBI Taxonomy" id="31220"/>
    <lineage>
        <taxon>Eukaryota</taxon>
        <taxon>Metazoa</taxon>
        <taxon>Spiralia</taxon>
        <taxon>Lophotrochozoa</taxon>
        <taxon>Mollusca</taxon>
        <taxon>Gastropoda</taxon>
        <taxon>Caenogastropoda</taxon>
        <taxon>Littorinimorpha</taxon>
        <taxon>Littorinoidea</taxon>
        <taxon>Littorinidae</taxon>
        <taxon>Littorina</taxon>
    </lineage>
</organism>
<dbReference type="SUPFAM" id="SSF53448">
    <property type="entry name" value="Nucleotide-diphospho-sugar transferases"/>
    <property type="match status" value="1"/>
</dbReference>
<evidence type="ECO:0000313" key="14">
    <source>
        <dbReference type="Proteomes" id="UP001374579"/>
    </source>
</evidence>
<gene>
    <name evidence="13" type="ORF">V1264_011334</name>
</gene>
<dbReference type="Proteomes" id="UP001374579">
    <property type="component" value="Unassembled WGS sequence"/>
</dbReference>
<dbReference type="EC" id="2.4.1.-" evidence="11"/>
<evidence type="ECO:0000256" key="2">
    <source>
        <dbReference type="ARBA" id="ARBA00008661"/>
    </source>
</evidence>
<evidence type="ECO:0000256" key="5">
    <source>
        <dbReference type="ARBA" id="ARBA00022692"/>
    </source>
</evidence>
<keyword evidence="9" id="KW-0472">Membrane</keyword>
<accession>A0AAN9GM67</accession>
<dbReference type="EMBL" id="JBAMIC010000002">
    <property type="protein sequence ID" value="KAK7111755.1"/>
    <property type="molecule type" value="Genomic_DNA"/>
</dbReference>
<evidence type="ECO:0000256" key="12">
    <source>
        <dbReference type="SAM" id="MobiDB-lite"/>
    </source>
</evidence>
<keyword evidence="6" id="KW-0735">Signal-anchor</keyword>
<keyword evidence="7" id="KW-1133">Transmembrane helix</keyword>
<comment type="caution">
    <text evidence="13">The sequence shown here is derived from an EMBL/GenBank/DDBJ whole genome shotgun (WGS) entry which is preliminary data.</text>
</comment>
<evidence type="ECO:0000256" key="6">
    <source>
        <dbReference type="ARBA" id="ARBA00022968"/>
    </source>
</evidence>
<proteinExistence type="inferred from homology"/>
<evidence type="ECO:0000256" key="11">
    <source>
        <dbReference type="RuleBase" id="RU363063"/>
    </source>
</evidence>
<dbReference type="PANTHER" id="PTHR11214">
    <property type="entry name" value="BETA-1,3-N-ACETYLGLUCOSAMINYLTRANSFERASE"/>
    <property type="match status" value="1"/>
</dbReference>
<evidence type="ECO:0000256" key="9">
    <source>
        <dbReference type="ARBA" id="ARBA00023136"/>
    </source>
</evidence>
<keyword evidence="4" id="KW-0808">Transferase</keyword>
<dbReference type="GO" id="GO:0016758">
    <property type="term" value="F:hexosyltransferase activity"/>
    <property type="evidence" value="ECO:0007669"/>
    <property type="project" value="InterPro"/>
</dbReference>